<dbReference type="SMART" id="SM00986">
    <property type="entry name" value="UDG"/>
    <property type="match status" value="1"/>
</dbReference>
<dbReference type="GO" id="GO:0005634">
    <property type="term" value="C:nucleus"/>
    <property type="evidence" value="ECO:0007669"/>
    <property type="project" value="UniProtKB-SubCell"/>
</dbReference>
<dbReference type="EC" id="3.2.2.27" evidence="5"/>
<feature type="region of interest" description="Disordered" evidence="7">
    <location>
        <begin position="129"/>
        <end position="162"/>
    </location>
</feature>
<dbReference type="SUPFAM" id="SSF52141">
    <property type="entry name" value="Uracil-DNA glycosylase-like"/>
    <property type="match status" value="2"/>
</dbReference>
<evidence type="ECO:0000259" key="8">
    <source>
        <dbReference type="SMART" id="SM00986"/>
    </source>
</evidence>
<protein>
    <recommendedName>
        <fullName evidence="5">Uracil-DNA glycosylase</fullName>
        <shortName evidence="5">UDG</shortName>
        <ecNumber evidence="5">3.2.2.27</ecNumber>
    </recommendedName>
</protein>
<evidence type="ECO:0000256" key="6">
    <source>
        <dbReference type="PROSITE-ProRule" id="PRU10072"/>
    </source>
</evidence>
<dbReference type="GO" id="GO:0097510">
    <property type="term" value="P:base-excision repair, AP site formation via deaminated base removal"/>
    <property type="evidence" value="ECO:0007669"/>
    <property type="project" value="TreeGrafter"/>
</dbReference>
<evidence type="ECO:0000256" key="4">
    <source>
        <dbReference type="ARBA" id="ARBA00023204"/>
    </source>
</evidence>
<dbReference type="InterPro" id="IPR018085">
    <property type="entry name" value="Ura-DNA_Glyclase_AS"/>
</dbReference>
<dbReference type="GO" id="GO:0005739">
    <property type="term" value="C:mitochondrion"/>
    <property type="evidence" value="ECO:0007669"/>
    <property type="project" value="UniProtKB-SubCell"/>
</dbReference>
<dbReference type="STRING" id="1522189.A0A316VR87"/>
<evidence type="ECO:0000256" key="2">
    <source>
        <dbReference type="ARBA" id="ARBA00022763"/>
    </source>
</evidence>
<feature type="compositionally biased region" description="Low complexity" evidence="7">
    <location>
        <begin position="379"/>
        <end position="393"/>
    </location>
</feature>
<dbReference type="Proteomes" id="UP000245783">
    <property type="component" value="Unassembled WGS sequence"/>
</dbReference>
<dbReference type="NCBIfam" id="TIGR00628">
    <property type="entry name" value="ung"/>
    <property type="match status" value="1"/>
</dbReference>
<feature type="active site" description="Proton acceptor" evidence="5 6">
    <location>
        <position position="247"/>
    </location>
</feature>
<evidence type="ECO:0000313" key="9">
    <source>
        <dbReference type="EMBL" id="PWN38691.1"/>
    </source>
</evidence>
<dbReference type="PANTHER" id="PTHR11264">
    <property type="entry name" value="URACIL-DNA GLYCOSYLASE"/>
    <property type="match status" value="1"/>
</dbReference>
<dbReference type="HAMAP" id="MF_00148">
    <property type="entry name" value="UDG"/>
    <property type="match status" value="1"/>
</dbReference>
<dbReference type="SMART" id="SM00987">
    <property type="entry name" value="UreE_C"/>
    <property type="match status" value="1"/>
</dbReference>
<dbReference type="EMBL" id="KZ819561">
    <property type="protein sequence ID" value="PWN38691.1"/>
    <property type="molecule type" value="Genomic_DNA"/>
</dbReference>
<dbReference type="InParanoid" id="A0A316VR87"/>
<dbReference type="NCBIfam" id="NF003592">
    <property type="entry name" value="PRK05254.1-5"/>
    <property type="match status" value="1"/>
</dbReference>
<comment type="catalytic activity">
    <reaction evidence="5">
        <text>Hydrolyzes single-stranded DNA or mismatched double-stranded DNA and polynucleotides, releasing free uracil.</text>
        <dbReference type="EC" id="3.2.2.27"/>
    </reaction>
</comment>
<keyword evidence="3 5" id="KW-0378">Hydrolase</keyword>
<accession>A0A316VR87</accession>
<feature type="region of interest" description="Disordered" evidence="7">
    <location>
        <begin position="70"/>
        <end position="115"/>
    </location>
</feature>
<gene>
    <name evidence="5" type="primary">UNG1</name>
    <name evidence="9" type="ORF">IE81DRAFT_319001</name>
</gene>
<feature type="compositionally biased region" description="Low complexity" evidence="7">
    <location>
        <begin position="354"/>
        <end position="368"/>
    </location>
</feature>
<sequence length="492" mass="51037">MRMNICAFPSARSTSRTLQLLRSAHSTRRRSPTVAPLSQITCSSILYAAAAAAAAMSTSKRNIDATLTSAGAGEASSSEAQQVRASKRQAVSPIRGAEENGAAKGTALAEAEDAAELDEEAMIAAAMEAEHQDAKDRSDLTPAKTEPSSSSSSSSSAAKASTAAPLSSDLTLAIGNDALEVERRTMHAEWFRRLEKDMRAPSFEKLKAFLASEAKSGKVIYPPPDLIHSWSRLTPPSKVKVVIIGQDPYHGPGQACGMSFSVPKGVPVPPSLKNIYKELRAQYGAGFAVPTHGCLDGWAKQGVLLLNACLTVRAHAAASHHGQGWEPFTRQVIKSIAADAARSIGKSPDAKVTPSSSAGSGSSSSAPSKGNSTITSFFGKPKNAKAPSSSPGSKSEEKTSSSAQGGGTGSGVVFLAWGAPAAKTLAEAGVTSSSPNVLVLKSAHPSPLSAHKGFFRAAAAPRVGDSLFEEANRWLTVPARRGPNGGIRWADL</sequence>
<dbReference type="InterPro" id="IPR002043">
    <property type="entry name" value="UDG_fam1"/>
</dbReference>
<organism evidence="9 10">
    <name type="scientific">Ceraceosorus guamensis</name>
    <dbReference type="NCBI Taxonomy" id="1522189"/>
    <lineage>
        <taxon>Eukaryota</taxon>
        <taxon>Fungi</taxon>
        <taxon>Dikarya</taxon>
        <taxon>Basidiomycota</taxon>
        <taxon>Ustilaginomycotina</taxon>
        <taxon>Exobasidiomycetes</taxon>
        <taxon>Ceraceosorales</taxon>
        <taxon>Ceraceosoraceae</taxon>
        <taxon>Ceraceosorus</taxon>
    </lineage>
</organism>
<feature type="compositionally biased region" description="Low complexity" evidence="7">
    <location>
        <begin position="70"/>
        <end position="80"/>
    </location>
</feature>
<feature type="compositionally biased region" description="Low complexity" evidence="7">
    <location>
        <begin position="141"/>
        <end position="162"/>
    </location>
</feature>
<evidence type="ECO:0000313" key="10">
    <source>
        <dbReference type="Proteomes" id="UP000245783"/>
    </source>
</evidence>
<dbReference type="FunCoup" id="A0A316VR87">
    <property type="interactions" value="370"/>
</dbReference>
<keyword evidence="4 5" id="KW-0234">DNA repair</keyword>
<dbReference type="InterPro" id="IPR036895">
    <property type="entry name" value="Uracil-DNA_glycosylase-like_sf"/>
</dbReference>
<evidence type="ECO:0000256" key="5">
    <source>
        <dbReference type="HAMAP-Rule" id="MF_03166"/>
    </source>
</evidence>
<feature type="region of interest" description="Disordered" evidence="7">
    <location>
        <begin position="344"/>
        <end position="406"/>
    </location>
</feature>
<dbReference type="AlphaFoldDB" id="A0A316VR87"/>
<evidence type="ECO:0000256" key="7">
    <source>
        <dbReference type="SAM" id="MobiDB-lite"/>
    </source>
</evidence>
<feature type="compositionally biased region" description="Basic and acidic residues" evidence="7">
    <location>
        <begin position="129"/>
        <end position="139"/>
    </location>
</feature>
<proteinExistence type="inferred from homology"/>
<dbReference type="PROSITE" id="PS00130">
    <property type="entry name" value="U_DNA_GLYCOSYLASE"/>
    <property type="match status" value="1"/>
</dbReference>
<keyword evidence="2 5" id="KW-0227">DNA damage</keyword>
<dbReference type="Gene3D" id="3.40.470.10">
    <property type="entry name" value="Uracil-DNA glycosylase-like domain"/>
    <property type="match status" value="1"/>
</dbReference>
<evidence type="ECO:0000256" key="1">
    <source>
        <dbReference type="ARBA" id="ARBA00008184"/>
    </source>
</evidence>
<keyword evidence="5" id="KW-0539">Nucleus</keyword>
<feature type="domain" description="Uracil-DNA glycosylase-like" evidence="8">
    <location>
        <begin position="232"/>
        <end position="467"/>
    </location>
</feature>
<dbReference type="InterPro" id="IPR005122">
    <property type="entry name" value="Uracil-DNA_glycosylase-like"/>
</dbReference>
<dbReference type="GO" id="GO:0004844">
    <property type="term" value="F:uracil DNA N-glycosylase activity"/>
    <property type="evidence" value="ECO:0007669"/>
    <property type="project" value="UniProtKB-UniRule"/>
</dbReference>
<dbReference type="CDD" id="cd10027">
    <property type="entry name" value="UDG-F1-like"/>
    <property type="match status" value="1"/>
</dbReference>
<dbReference type="Pfam" id="PF03167">
    <property type="entry name" value="UDG"/>
    <property type="match status" value="1"/>
</dbReference>
<comment type="similarity">
    <text evidence="1 5">Belongs to the uracil-DNA glycosylase (UDG) superfamily. UNG family.</text>
</comment>
<evidence type="ECO:0000256" key="3">
    <source>
        <dbReference type="ARBA" id="ARBA00022801"/>
    </source>
</evidence>
<keyword evidence="5" id="KW-0496">Mitochondrion</keyword>
<dbReference type="OrthoDB" id="10031947at2759"/>
<keyword evidence="10" id="KW-1185">Reference proteome</keyword>
<dbReference type="PANTHER" id="PTHR11264:SF0">
    <property type="entry name" value="URACIL-DNA GLYCOSYLASE"/>
    <property type="match status" value="1"/>
</dbReference>
<name>A0A316VR87_9BASI</name>
<comment type="function">
    <text evidence="5">Excises uracil residues from the DNA which can arise as a result of misincorporation of dUMP residues by DNA polymerase or due to deamination of cytosine.</text>
</comment>
<comment type="subcellular location">
    <subcellularLocation>
        <location evidence="5">Mitochondrion</location>
    </subcellularLocation>
    <subcellularLocation>
        <location evidence="5">Nucleus</location>
    </subcellularLocation>
</comment>
<reference evidence="9 10" key="1">
    <citation type="journal article" date="2018" name="Mol. Biol. Evol.">
        <title>Broad Genomic Sampling Reveals a Smut Pathogenic Ancestry of the Fungal Clade Ustilaginomycotina.</title>
        <authorList>
            <person name="Kijpornyongpan T."/>
            <person name="Mondo S.J."/>
            <person name="Barry K."/>
            <person name="Sandor L."/>
            <person name="Lee J."/>
            <person name="Lipzen A."/>
            <person name="Pangilinan J."/>
            <person name="LaButti K."/>
            <person name="Hainaut M."/>
            <person name="Henrissat B."/>
            <person name="Grigoriev I.V."/>
            <person name="Spatafora J.W."/>
            <person name="Aime M.C."/>
        </authorList>
    </citation>
    <scope>NUCLEOTIDE SEQUENCE [LARGE SCALE GENOMIC DNA]</scope>
    <source>
        <strain evidence="9 10">MCA 4658</strain>
    </source>
</reference>